<evidence type="ECO:0000256" key="7">
    <source>
        <dbReference type="ARBA" id="ARBA00023159"/>
    </source>
</evidence>
<accession>A0A4W3GAX1</accession>
<keyword evidence="2" id="KW-0217">Developmental protein</keyword>
<feature type="region of interest" description="Disordered" evidence="10">
    <location>
        <begin position="84"/>
        <end position="124"/>
    </location>
</feature>
<dbReference type="SMART" id="SM00353">
    <property type="entry name" value="HLH"/>
    <property type="match status" value="1"/>
</dbReference>
<dbReference type="Pfam" id="PF00010">
    <property type="entry name" value="HLH"/>
    <property type="match status" value="1"/>
</dbReference>
<dbReference type="Gene3D" id="4.10.280.10">
    <property type="entry name" value="Helix-loop-helix DNA-binding domain"/>
    <property type="match status" value="1"/>
</dbReference>
<evidence type="ECO:0000256" key="10">
    <source>
        <dbReference type="SAM" id="MobiDB-lite"/>
    </source>
</evidence>
<dbReference type="GO" id="GO:0045944">
    <property type="term" value="P:positive regulation of transcription by RNA polymerase II"/>
    <property type="evidence" value="ECO:0007669"/>
    <property type="project" value="TreeGrafter"/>
</dbReference>
<keyword evidence="8" id="KW-0804">Transcription</keyword>
<organism evidence="12 13">
    <name type="scientific">Callorhinchus milii</name>
    <name type="common">Ghost shark</name>
    <dbReference type="NCBI Taxonomy" id="7868"/>
    <lineage>
        <taxon>Eukaryota</taxon>
        <taxon>Metazoa</taxon>
        <taxon>Chordata</taxon>
        <taxon>Craniata</taxon>
        <taxon>Vertebrata</taxon>
        <taxon>Chondrichthyes</taxon>
        <taxon>Holocephali</taxon>
        <taxon>Chimaeriformes</taxon>
        <taxon>Callorhinchidae</taxon>
        <taxon>Callorhinchus</taxon>
    </lineage>
</organism>
<keyword evidence="7" id="KW-0010">Activator</keyword>
<dbReference type="FunFam" id="4.10.280.10:FF:000005">
    <property type="entry name" value="Myogenic factor"/>
    <property type="match status" value="1"/>
</dbReference>
<evidence type="ECO:0000259" key="11">
    <source>
        <dbReference type="PROSITE" id="PS50888"/>
    </source>
</evidence>
<protein>
    <submittedName>
        <fullName evidence="12">Myogenin</fullName>
    </submittedName>
</protein>
<reference evidence="12" key="5">
    <citation type="submission" date="2025-09" db="UniProtKB">
        <authorList>
            <consortium name="Ensembl"/>
        </authorList>
    </citation>
    <scope>IDENTIFICATION</scope>
</reference>
<dbReference type="InterPro" id="IPR036638">
    <property type="entry name" value="HLH_DNA-bd_sf"/>
</dbReference>
<dbReference type="AlphaFoldDB" id="A0A4W3GAX1"/>
<evidence type="ECO:0000256" key="2">
    <source>
        <dbReference type="ARBA" id="ARBA00022473"/>
    </source>
</evidence>
<evidence type="ECO:0000256" key="5">
    <source>
        <dbReference type="ARBA" id="ARBA00023015"/>
    </source>
</evidence>
<dbReference type="PANTHER" id="PTHR11534:SF5">
    <property type="entry name" value="MYOGENIN"/>
    <property type="match status" value="1"/>
</dbReference>
<evidence type="ECO:0000256" key="4">
    <source>
        <dbReference type="ARBA" id="ARBA00022782"/>
    </source>
</evidence>
<dbReference type="InterPro" id="IPR011598">
    <property type="entry name" value="bHLH_dom"/>
</dbReference>
<dbReference type="GO" id="GO:0005634">
    <property type="term" value="C:nucleus"/>
    <property type="evidence" value="ECO:0007669"/>
    <property type="project" value="UniProtKB-SubCell"/>
</dbReference>
<evidence type="ECO:0000313" key="13">
    <source>
        <dbReference type="Proteomes" id="UP000314986"/>
    </source>
</evidence>
<dbReference type="GeneTree" id="ENSGT00950000182959"/>
<dbReference type="PANTHER" id="PTHR11534">
    <property type="entry name" value="MYOGENIC FACTOR"/>
    <property type="match status" value="1"/>
</dbReference>
<feature type="compositionally biased region" description="Low complexity" evidence="10">
    <location>
        <begin position="84"/>
        <end position="99"/>
    </location>
</feature>
<dbReference type="STRING" id="7868.ENSCMIP00000000288"/>
<dbReference type="GO" id="GO:0045663">
    <property type="term" value="P:positive regulation of myoblast differentiation"/>
    <property type="evidence" value="ECO:0007669"/>
    <property type="project" value="TreeGrafter"/>
</dbReference>
<dbReference type="SUPFAM" id="SSF47459">
    <property type="entry name" value="HLH, helix-loop-helix DNA-binding domain"/>
    <property type="match status" value="1"/>
</dbReference>
<comment type="subcellular location">
    <subcellularLocation>
        <location evidence="1">Nucleus</location>
    </subcellularLocation>
</comment>
<evidence type="ECO:0000256" key="1">
    <source>
        <dbReference type="ARBA" id="ARBA00004123"/>
    </source>
</evidence>
<dbReference type="Proteomes" id="UP000314986">
    <property type="component" value="Unassembled WGS sequence"/>
</dbReference>
<reference evidence="12" key="4">
    <citation type="submission" date="2025-08" db="UniProtKB">
        <authorList>
            <consortium name="Ensembl"/>
        </authorList>
    </citation>
    <scope>IDENTIFICATION</scope>
</reference>
<dbReference type="InterPro" id="IPR039704">
    <property type="entry name" value="Myogenic_factor"/>
</dbReference>
<dbReference type="InParanoid" id="A0A4W3GAX1"/>
<evidence type="ECO:0000256" key="8">
    <source>
        <dbReference type="ARBA" id="ARBA00023163"/>
    </source>
</evidence>
<reference evidence="13" key="3">
    <citation type="journal article" date="2014" name="Nature">
        <title>Elephant shark genome provides unique insights into gnathostome evolution.</title>
        <authorList>
            <consortium name="International Elephant Shark Genome Sequencing Consortium"/>
            <person name="Venkatesh B."/>
            <person name="Lee A.P."/>
            <person name="Ravi V."/>
            <person name="Maurya A.K."/>
            <person name="Lian M.M."/>
            <person name="Swann J.B."/>
            <person name="Ohta Y."/>
            <person name="Flajnik M.F."/>
            <person name="Sutoh Y."/>
            <person name="Kasahara M."/>
            <person name="Hoon S."/>
            <person name="Gangu V."/>
            <person name="Roy S.W."/>
            <person name="Irimia M."/>
            <person name="Korzh V."/>
            <person name="Kondrychyn I."/>
            <person name="Lim Z.W."/>
            <person name="Tay B.H."/>
            <person name="Tohari S."/>
            <person name="Kong K.W."/>
            <person name="Ho S."/>
            <person name="Lorente-Galdos B."/>
            <person name="Quilez J."/>
            <person name="Marques-Bonet T."/>
            <person name="Raney B.J."/>
            <person name="Ingham P.W."/>
            <person name="Tay A."/>
            <person name="Hillier L.W."/>
            <person name="Minx P."/>
            <person name="Boehm T."/>
            <person name="Wilson R.K."/>
            <person name="Brenner S."/>
            <person name="Warren W.C."/>
        </authorList>
    </citation>
    <scope>NUCLEOTIDE SEQUENCE [LARGE SCALE GENOMIC DNA]</scope>
</reference>
<dbReference type="Ensembl" id="ENSCMIT00000000321.1">
    <property type="protein sequence ID" value="ENSCMIP00000000288.1"/>
    <property type="gene ID" value="ENSCMIG00000000235.1"/>
</dbReference>
<dbReference type="GO" id="GO:0000981">
    <property type="term" value="F:DNA-binding transcription factor activity, RNA polymerase II-specific"/>
    <property type="evidence" value="ECO:0007669"/>
    <property type="project" value="TreeGrafter"/>
</dbReference>
<keyword evidence="5" id="KW-0805">Transcription regulation</keyword>
<dbReference type="PROSITE" id="PS50888">
    <property type="entry name" value="BHLH"/>
    <property type="match status" value="1"/>
</dbReference>
<reference evidence="13" key="1">
    <citation type="journal article" date="2006" name="Science">
        <title>Ancient noncoding elements conserved in the human genome.</title>
        <authorList>
            <person name="Venkatesh B."/>
            <person name="Kirkness E.F."/>
            <person name="Loh Y.H."/>
            <person name="Halpern A.L."/>
            <person name="Lee A.P."/>
            <person name="Johnson J."/>
            <person name="Dandona N."/>
            <person name="Viswanathan L.D."/>
            <person name="Tay A."/>
            <person name="Venter J.C."/>
            <person name="Strausberg R.L."/>
            <person name="Brenner S."/>
        </authorList>
    </citation>
    <scope>NUCLEOTIDE SEQUENCE [LARGE SCALE GENOMIC DNA]</scope>
</reference>
<dbReference type="GO" id="GO:0046983">
    <property type="term" value="F:protein dimerization activity"/>
    <property type="evidence" value="ECO:0007669"/>
    <property type="project" value="InterPro"/>
</dbReference>
<evidence type="ECO:0000313" key="12">
    <source>
        <dbReference type="Ensembl" id="ENSCMIP00000000288.1"/>
    </source>
</evidence>
<dbReference type="GO" id="GO:0048743">
    <property type="term" value="P:positive regulation of skeletal muscle fiber development"/>
    <property type="evidence" value="ECO:0007669"/>
    <property type="project" value="TreeGrafter"/>
</dbReference>
<proteinExistence type="predicted"/>
<keyword evidence="9" id="KW-0539">Nucleus</keyword>
<evidence type="ECO:0000256" key="9">
    <source>
        <dbReference type="ARBA" id="ARBA00023242"/>
    </source>
</evidence>
<keyword evidence="6" id="KW-0238">DNA-binding</keyword>
<sequence>KAVSGDRRRAATLREKRRLKKVNEAFEALKRSTLLNPSQRLPKVEILRSAIHYIARLQGLLSLSLSLSPDTACSGAGVVVPSECGSSSASCSPEWSSASEHYHPPYSNPRGRSNEKQQQDSIYKAPFMSGERPKALHSWVMKEGGGQTNGRLRLLPSFVQA</sequence>
<dbReference type="GO" id="GO:0000978">
    <property type="term" value="F:RNA polymerase II cis-regulatory region sequence-specific DNA binding"/>
    <property type="evidence" value="ECO:0007669"/>
    <property type="project" value="TreeGrafter"/>
</dbReference>
<evidence type="ECO:0000256" key="6">
    <source>
        <dbReference type="ARBA" id="ARBA00023125"/>
    </source>
</evidence>
<evidence type="ECO:0000256" key="3">
    <source>
        <dbReference type="ARBA" id="ARBA00022541"/>
    </source>
</evidence>
<keyword evidence="4" id="KW-0221">Differentiation</keyword>
<name>A0A4W3GAX1_CALMI</name>
<keyword evidence="13" id="KW-1185">Reference proteome</keyword>
<dbReference type="GO" id="GO:0035914">
    <property type="term" value="P:skeletal muscle cell differentiation"/>
    <property type="evidence" value="ECO:0007669"/>
    <property type="project" value="TreeGrafter"/>
</dbReference>
<feature type="domain" description="BHLH" evidence="11">
    <location>
        <begin position="6"/>
        <end position="57"/>
    </location>
</feature>
<reference evidence="13" key="2">
    <citation type="journal article" date="2007" name="PLoS Biol.">
        <title>Survey sequencing and comparative analysis of the elephant shark (Callorhinchus milii) genome.</title>
        <authorList>
            <person name="Venkatesh B."/>
            <person name="Kirkness E.F."/>
            <person name="Loh Y.H."/>
            <person name="Halpern A.L."/>
            <person name="Lee A.P."/>
            <person name="Johnson J."/>
            <person name="Dandona N."/>
            <person name="Viswanathan L.D."/>
            <person name="Tay A."/>
            <person name="Venter J.C."/>
            <person name="Strausberg R.L."/>
            <person name="Brenner S."/>
        </authorList>
    </citation>
    <scope>NUCLEOTIDE SEQUENCE [LARGE SCALE GENOMIC DNA]</scope>
</reference>
<keyword evidence="3" id="KW-0517">Myogenesis</keyword>